<sequence>MDLTTFNFPLKHFVCTYICFLCINPAHRTYKQATPVFDIANRIILAIHPFDLPLVRFLIRSGNPGVHVIVTPRVGLPIRSEQVLIVVHVHDSVVAITSEDFPLLRALPVRDMSMFCVVLLGRGQVVAVVPVPEGNTTGGDVC</sequence>
<reference evidence="1" key="1">
    <citation type="submission" date="2021-05" db="EMBL/GenBank/DDBJ databases">
        <authorList>
            <person name="Alioto T."/>
            <person name="Alioto T."/>
            <person name="Gomez Garrido J."/>
        </authorList>
    </citation>
    <scope>NUCLEOTIDE SEQUENCE</scope>
</reference>
<proteinExistence type="predicted"/>
<accession>A0A8D8HG86</accession>
<dbReference type="EMBL" id="HBUE01315547">
    <property type="protein sequence ID" value="CAG6585436.1"/>
    <property type="molecule type" value="Transcribed_RNA"/>
</dbReference>
<organism evidence="1">
    <name type="scientific">Culex pipiens</name>
    <name type="common">House mosquito</name>
    <dbReference type="NCBI Taxonomy" id="7175"/>
    <lineage>
        <taxon>Eukaryota</taxon>
        <taxon>Metazoa</taxon>
        <taxon>Ecdysozoa</taxon>
        <taxon>Arthropoda</taxon>
        <taxon>Hexapoda</taxon>
        <taxon>Insecta</taxon>
        <taxon>Pterygota</taxon>
        <taxon>Neoptera</taxon>
        <taxon>Endopterygota</taxon>
        <taxon>Diptera</taxon>
        <taxon>Nematocera</taxon>
        <taxon>Culicoidea</taxon>
        <taxon>Culicidae</taxon>
        <taxon>Culicinae</taxon>
        <taxon>Culicini</taxon>
        <taxon>Culex</taxon>
        <taxon>Culex</taxon>
    </lineage>
</organism>
<evidence type="ECO:0000313" key="1">
    <source>
        <dbReference type="EMBL" id="CAG6533547.1"/>
    </source>
</evidence>
<dbReference type="EMBL" id="HBUE01209167">
    <property type="protein sequence ID" value="CAG6533547.1"/>
    <property type="molecule type" value="Transcribed_RNA"/>
</dbReference>
<name>A0A8D8HG86_CULPI</name>
<protein>
    <submittedName>
        <fullName evidence="1">(northern house mosquito) hypothetical protein</fullName>
    </submittedName>
</protein>
<dbReference type="AlphaFoldDB" id="A0A8D8HG86"/>